<dbReference type="EMBL" id="UINC01148734">
    <property type="protein sequence ID" value="SVD40786.1"/>
    <property type="molecule type" value="Genomic_DNA"/>
</dbReference>
<organism evidence="1">
    <name type="scientific">marine metagenome</name>
    <dbReference type="NCBI Taxonomy" id="408172"/>
    <lineage>
        <taxon>unclassified sequences</taxon>
        <taxon>metagenomes</taxon>
        <taxon>ecological metagenomes</taxon>
    </lineage>
</organism>
<protein>
    <submittedName>
        <fullName evidence="1">Uncharacterized protein</fullName>
    </submittedName>
</protein>
<reference evidence="1" key="1">
    <citation type="submission" date="2018-05" db="EMBL/GenBank/DDBJ databases">
        <authorList>
            <person name="Lanie J.A."/>
            <person name="Ng W.-L."/>
            <person name="Kazmierczak K.M."/>
            <person name="Andrzejewski T.M."/>
            <person name="Davidsen T.M."/>
            <person name="Wayne K.J."/>
            <person name="Tettelin H."/>
            <person name="Glass J.I."/>
            <person name="Rusch D."/>
            <person name="Podicherti R."/>
            <person name="Tsui H.-C.T."/>
            <person name="Winkler M.E."/>
        </authorList>
    </citation>
    <scope>NUCLEOTIDE SEQUENCE</scope>
</reference>
<evidence type="ECO:0000313" key="1">
    <source>
        <dbReference type="EMBL" id="SVD40786.1"/>
    </source>
</evidence>
<name>A0A382V2K2_9ZZZZ</name>
<feature type="non-terminal residue" evidence="1">
    <location>
        <position position="52"/>
    </location>
</feature>
<proteinExistence type="predicted"/>
<dbReference type="AlphaFoldDB" id="A0A382V2K2"/>
<sequence length="52" mass="6350">IKASILWAEALYGIQIHWRNGRRHTRKVKFYLHLSMNILYNNLNLNLRHLHI</sequence>
<accession>A0A382V2K2</accession>
<gene>
    <name evidence="1" type="ORF">METZ01_LOCUS393640</name>
</gene>
<feature type="non-terminal residue" evidence="1">
    <location>
        <position position="1"/>
    </location>
</feature>